<proteinExistence type="predicted"/>
<feature type="region of interest" description="Disordered" evidence="1">
    <location>
        <begin position="198"/>
        <end position="257"/>
    </location>
</feature>
<feature type="compositionally biased region" description="Low complexity" evidence="1">
    <location>
        <begin position="47"/>
        <end position="64"/>
    </location>
</feature>
<organism evidence="2 3">
    <name type="scientific">Teratosphaeria destructans</name>
    <dbReference type="NCBI Taxonomy" id="418781"/>
    <lineage>
        <taxon>Eukaryota</taxon>
        <taxon>Fungi</taxon>
        <taxon>Dikarya</taxon>
        <taxon>Ascomycota</taxon>
        <taxon>Pezizomycotina</taxon>
        <taxon>Dothideomycetes</taxon>
        <taxon>Dothideomycetidae</taxon>
        <taxon>Mycosphaerellales</taxon>
        <taxon>Teratosphaeriaceae</taxon>
        <taxon>Teratosphaeria</taxon>
    </lineage>
</organism>
<dbReference type="AlphaFoldDB" id="A0A9W7W533"/>
<reference evidence="2 3" key="1">
    <citation type="journal article" date="2018" name="IMA Fungus">
        <title>IMA Genome-F 10: Nine draft genome sequences of Claviceps purpurea s.lat., including C. arundinis, C. humidiphila, and C. cf. spartinae, pseudomolecules for the pitch canker pathogen Fusarium circinatum, draft genome of Davidsoniella eucalypti, Grosmannia galeiformis, Quambalaria eucalypti, and Teratosphaeria destructans.</title>
        <authorList>
            <person name="Wingfield B.D."/>
            <person name="Liu M."/>
            <person name="Nguyen H.D."/>
            <person name="Lane F.A."/>
            <person name="Morgan S.W."/>
            <person name="De Vos L."/>
            <person name="Wilken P.M."/>
            <person name="Duong T.A."/>
            <person name="Aylward J."/>
            <person name="Coetzee M.P."/>
            <person name="Dadej K."/>
            <person name="De Beer Z.W."/>
            <person name="Findlay W."/>
            <person name="Havenga M."/>
            <person name="Kolarik M."/>
            <person name="Menzies J.G."/>
            <person name="Naidoo K."/>
            <person name="Pochopski O."/>
            <person name="Shoukouhi P."/>
            <person name="Santana Q.C."/>
            <person name="Seifert K.A."/>
            <person name="Soal N."/>
            <person name="Steenkamp E.T."/>
            <person name="Tatham C.T."/>
            <person name="van der Nest M.A."/>
            <person name="Wingfield M.J."/>
        </authorList>
    </citation>
    <scope>NUCLEOTIDE SEQUENCE [LARGE SCALE GENOMIC DNA]</scope>
    <source>
        <strain evidence="2">CMW44962</strain>
    </source>
</reference>
<name>A0A9W7W533_9PEZI</name>
<feature type="compositionally biased region" description="Pro residues" evidence="1">
    <location>
        <begin position="65"/>
        <end position="83"/>
    </location>
</feature>
<dbReference type="EMBL" id="RIBY02000779">
    <property type="protein sequence ID" value="KAH9837448.1"/>
    <property type="molecule type" value="Genomic_DNA"/>
</dbReference>
<feature type="region of interest" description="Disordered" evidence="1">
    <location>
        <begin position="47"/>
        <end position="127"/>
    </location>
</feature>
<feature type="region of interest" description="Disordered" evidence="1">
    <location>
        <begin position="151"/>
        <end position="174"/>
    </location>
</feature>
<dbReference type="Proteomes" id="UP001138500">
    <property type="component" value="Unassembled WGS sequence"/>
</dbReference>
<evidence type="ECO:0000313" key="2">
    <source>
        <dbReference type="EMBL" id="KAH9837448.1"/>
    </source>
</evidence>
<feature type="compositionally biased region" description="Polar residues" evidence="1">
    <location>
        <begin position="243"/>
        <end position="257"/>
    </location>
</feature>
<keyword evidence="3" id="KW-1185">Reference proteome</keyword>
<sequence>MSQVAGLSFNQQHMGYAYNQAAYPAHAGSQSFIIDNGAGFPGAPSYSYPSATYSQSAPAPAAVVQPPPPPQQHQQQQPPPPTHELPKQHTSMAAPPFLPQSPATSSLAAGNAASTPSTPRSPGTRQREQQRMDLLMEINVELLQEVSKLQAEGKGGATTPQHAAQLKQQGQPSDLASQEYIDALRHVQANFTYLMPAAQGDASKTPQGPALLGPPAHMPQLQPKYDQLRELFPGWSGLDQRGGHSSASPQPNGTATA</sequence>
<feature type="compositionally biased region" description="Polar residues" evidence="1">
    <location>
        <begin position="101"/>
        <end position="124"/>
    </location>
</feature>
<protein>
    <submittedName>
        <fullName evidence="2">Uncharacterized protein</fullName>
    </submittedName>
</protein>
<comment type="caution">
    <text evidence="2">The sequence shown here is derived from an EMBL/GenBank/DDBJ whole genome shotgun (WGS) entry which is preliminary data.</text>
</comment>
<reference evidence="2 3" key="2">
    <citation type="journal article" date="2021" name="Curr. Genet.">
        <title>Genetic response to nitrogen starvation in the aggressive Eucalyptus foliar pathogen Teratosphaeria destructans.</title>
        <authorList>
            <person name="Havenga M."/>
            <person name="Wingfield B.D."/>
            <person name="Wingfield M.J."/>
            <person name="Dreyer L.L."/>
            <person name="Roets F."/>
            <person name="Aylward J."/>
        </authorList>
    </citation>
    <scope>NUCLEOTIDE SEQUENCE [LARGE SCALE GENOMIC DNA]</scope>
    <source>
        <strain evidence="2">CMW44962</strain>
    </source>
</reference>
<accession>A0A9W7W533</accession>
<evidence type="ECO:0000313" key="3">
    <source>
        <dbReference type="Proteomes" id="UP001138500"/>
    </source>
</evidence>
<dbReference type="OrthoDB" id="2530523at2759"/>
<gene>
    <name evidence="2" type="ORF">Tdes44962_MAKER01802</name>
</gene>
<evidence type="ECO:0000256" key="1">
    <source>
        <dbReference type="SAM" id="MobiDB-lite"/>
    </source>
</evidence>
<feature type="compositionally biased region" description="Polar residues" evidence="1">
    <location>
        <begin position="158"/>
        <end position="174"/>
    </location>
</feature>